<evidence type="ECO:0000313" key="2">
    <source>
        <dbReference type="EMBL" id="MDT0553663.1"/>
    </source>
</evidence>
<name>A0ABU2Y9C5_9FLAO</name>
<feature type="transmembrane region" description="Helical" evidence="1">
    <location>
        <begin position="165"/>
        <end position="184"/>
    </location>
</feature>
<comment type="caution">
    <text evidence="2">The sequence shown here is derived from an EMBL/GenBank/DDBJ whole genome shotgun (WGS) entry which is preliminary data.</text>
</comment>
<keyword evidence="3" id="KW-1185">Reference proteome</keyword>
<feature type="transmembrane region" description="Helical" evidence="1">
    <location>
        <begin position="63"/>
        <end position="87"/>
    </location>
</feature>
<organism evidence="2 3">
    <name type="scientific">Urechidicola vernalis</name>
    <dbReference type="NCBI Taxonomy" id="3075600"/>
    <lineage>
        <taxon>Bacteria</taxon>
        <taxon>Pseudomonadati</taxon>
        <taxon>Bacteroidota</taxon>
        <taxon>Flavobacteriia</taxon>
        <taxon>Flavobacteriales</taxon>
        <taxon>Flavobacteriaceae</taxon>
        <taxon>Urechidicola</taxon>
    </lineage>
</organism>
<dbReference type="RefSeq" id="WP_311593750.1">
    <property type="nucleotide sequence ID" value="NZ_JAVRHV010000005.1"/>
</dbReference>
<keyword evidence="1" id="KW-1133">Transmembrane helix</keyword>
<keyword evidence="1" id="KW-0812">Transmembrane</keyword>
<proteinExistence type="predicted"/>
<evidence type="ECO:0000256" key="1">
    <source>
        <dbReference type="SAM" id="Phobius"/>
    </source>
</evidence>
<feature type="transmembrane region" description="Helical" evidence="1">
    <location>
        <begin position="134"/>
        <end position="159"/>
    </location>
</feature>
<evidence type="ECO:0000313" key="3">
    <source>
        <dbReference type="Proteomes" id="UP001252186"/>
    </source>
</evidence>
<dbReference type="Proteomes" id="UP001252186">
    <property type="component" value="Unassembled WGS sequence"/>
</dbReference>
<feature type="transmembrane region" description="Helical" evidence="1">
    <location>
        <begin position="196"/>
        <end position="219"/>
    </location>
</feature>
<accession>A0ABU2Y9C5</accession>
<dbReference type="EMBL" id="JAVRHV010000005">
    <property type="protein sequence ID" value="MDT0553663.1"/>
    <property type="molecule type" value="Genomic_DNA"/>
</dbReference>
<sequence>MNQISLLLPIKGDWITAAFLLIFLLLVVAKYIYKERLLELTFVLFNKRYLINYRNEQGDFYNLFYILLFSVQILALSLLIYLTAHYIDVDNRIASIPFLFLKIIGVLICYFLIRHLIGMFLGQVFQLKKAQEKLAFVKISYLFSVSILILPFLIFAYYVNSYGLLAFRLLIVVLSILLIMRYVFTLKFNKSVVLGGLFYFILYLCALEIAPLLLIFKIIN</sequence>
<dbReference type="InterPro" id="IPR025367">
    <property type="entry name" value="DUF4271"/>
</dbReference>
<keyword evidence="1" id="KW-0472">Membrane</keyword>
<dbReference type="Pfam" id="PF14093">
    <property type="entry name" value="DUF4271"/>
    <property type="match status" value="1"/>
</dbReference>
<feature type="transmembrane region" description="Helical" evidence="1">
    <location>
        <begin position="14"/>
        <end position="33"/>
    </location>
</feature>
<protein>
    <submittedName>
        <fullName evidence="2">DUF4271 domain-containing protein</fullName>
    </submittedName>
</protein>
<feature type="transmembrane region" description="Helical" evidence="1">
    <location>
        <begin position="93"/>
        <end position="113"/>
    </location>
</feature>
<gene>
    <name evidence="2" type="ORF">RM519_10435</name>
</gene>
<reference evidence="2 3" key="1">
    <citation type="submission" date="2023-09" db="EMBL/GenBank/DDBJ databases">
        <authorList>
            <person name="Rey-Velasco X."/>
        </authorList>
    </citation>
    <scope>NUCLEOTIDE SEQUENCE [LARGE SCALE GENOMIC DNA]</scope>
    <source>
        <strain evidence="2 3">P050</strain>
    </source>
</reference>